<evidence type="ECO:0000256" key="2">
    <source>
        <dbReference type="ARBA" id="ARBA00022723"/>
    </source>
</evidence>
<dbReference type="GO" id="GO:0008270">
    <property type="term" value="F:zinc ion binding"/>
    <property type="evidence" value="ECO:0007669"/>
    <property type="project" value="UniProtKB-KW"/>
</dbReference>
<keyword evidence="3" id="KW-0863">Zinc-finger</keyword>
<evidence type="ECO:0000313" key="12">
    <source>
        <dbReference type="EMBL" id="ODV84482.1"/>
    </source>
</evidence>
<comment type="subunit">
    <text evidence="10">Component of the 1.8 MDa SAGA transcription coactivator-HAT complex. SAGA is built of 5 distinct domains with specialized functions. Within the SAGA complex, SUS1, SGF11, SGF73 and UBP8 form an additional subcomplex of SAGA called the DUB module (deubiquitination module). Interacts directly with SGF73, SUS1 and UBP8.</text>
</comment>
<keyword evidence="4" id="KW-0862">Zinc</keyword>
<evidence type="ECO:0000256" key="11">
    <source>
        <dbReference type="SAM" id="MobiDB-lite"/>
    </source>
</evidence>
<accession>A0A1E4SYE6</accession>
<dbReference type="GO" id="GO:0070461">
    <property type="term" value="C:SAGA-type complex"/>
    <property type="evidence" value="ECO:0007669"/>
    <property type="project" value="UniProtKB-ARBA"/>
</dbReference>
<evidence type="ECO:0000256" key="6">
    <source>
        <dbReference type="ARBA" id="ARBA00023015"/>
    </source>
</evidence>
<keyword evidence="5" id="KW-0156">Chromatin regulator</keyword>
<evidence type="ECO:0000256" key="5">
    <source>
        <dbReference type="ARBA" id="ARBA00022853"/>
    </source>
</evidence>
<keyword evidence="2" id="KW-0479">Metal-binding</keyword>
<dbReference type="Pfam" id="PF08209">
    <property type="entry name" value="Sgf11"/>
    <property type="match status" value="1"/>
</dbReference>
<evidence type="ECO:0000313" key="13">
    <source>
        <dbReference type="Proteomes" id="UP000094801"/>
    </source>
</evidence>
<evidence type="ECO:0000256" key="9">
    <source>
        <dbReference type="ARBA" id="ARBA00023242"/>
    </source>
</evidence>
<reference evidence="13" key="1">
    <citation type="submission" date="2016-04" db="EMBL/GenBank/DDBJ databases">
        <title>Comparative genomics of biotechnologically important yeasts.</title>
        <authorList>
            <consortium name="DOE Joint Genome Institute"/>
            <person name="Riley R."/>
            <person name="Haridas S."/>
            <person name="Wolfe K.H."/>
            <person name="Lopes M.R."/>
            <person name="Hittinger C.T."/>
            <person name="Goker M."/>
            <person name="Salamov A."/>
            <person name="Wisecaver J."/>
            <person name="Long T.M."/>
            <person name="Aerts A.L."/>
            <person name="Barry K."/>
            <person name="Choi C."/>
            <person name="Clum A."/>
            <person name="Coughlan A.Y."/>
            <person name="Deshpande S."/>
            <person name="Douglass A.P."/>
            <person name="Hanson S.J."/>
            <person name="Klenk H.-P."/>
            <person name="Labutti K."/>
            <person name="Lapidus A."/>
            <person name="Lindquist E."/>
            <person name="Lipzen A."/>
            <person name="Meier-Kolthoff J.P."/>
            <person name="Ohm R.A."/>
            <person name="Otillar R.P."/>
            <person name="Pangilinan J."/>
            <person name="Peng Y."/>
            <person name="Rokas A."/>
            <person name="Rosa C.A."/>
            <person name="Scheuner C."/>
            <person name="Sibirny A.A."/>
            <person name="Slot J.C."/>
            <person name="Stielow J.B."/>
            <person name="Sun H."/>
            <person name="Kurtzman C.P."/>
            <person name="Blackwell M."/>
            <person name="Grigoriev I.V."/>
            <person name="Jeffries T.W."/>
        </authorList>
    </citation>
    <scope>NUCLEOTIDE SEQUENCE [LARGE SCALE GENOMIC DNA]</scope>
    <source>
        <strain evidence="13">NRRL YB-2248</strain>
    </source>
</reference>
<keyword evidence="13" id="KW-1185">Reference proteome</keyword>
<evidence type="ECO:0000256" key="7">
    <source>
        <dbReference type="ARBA" id="ARBA00023159"/>
    </source>
</evidence>
<comment type="similarity">
    <text evidence="10">Belongs to the SGF11 family.</text>
</comment>
<evidence type="ECO:0000256" key="8">
    <source>
        <dbReference type="ARBA" id="ARBA00023163"/>
    </source>
</evidence>
<proteinExistence type="inferred from homology"/>
<evidence type="ECO:0000256" key="1">
    <source>
        <dbReference type="ARBA" id="ARBA00004123"/>
    </source>
</evidence>
<dbReference type="InterPro" id="IPR013246">
    <property type="entry name" value="SAGA_su_Sgf11"/>
</dbReference>
<dbReference type="STRING" id="983967.A0A1E4SYE6"/>
<keyword evidence="8" id="KW-0804">Transcription</keyword>
<dbReference type="Gene3D" id="3.30.160.60">
    <property type="entry name" value="Classic Zinc Finger"/>
    <property type="match status" value="1"/>
</dbReference>
<comment type="subcellular location">
    <subcellularLocation>
        <location evidence="1 10">Nucleus</location>
    </subcellularLocation>
</comment>
<evidence type="ECO:0000256" key="10">
    <source>
        <dbReference type="RuleBase" id="RU261113"/>
    </source>
</evidence>
<evidence type="ECO:0000256" key="4">
    <source>
        <dbReference type="ARBA" id="ARBA00022833"/>
    </source>
</evidence>
<keyword evidence="6" id="KW-0805">Transcription regulation</keyword>
<sequence>MMPENLTYSQLSASILEGMITEITHEIISKWILTTKTIKSQYGYNAYSSSSSGSSSVTLTEIATLPYNGNGSLGNSRDGSGYNTGSNTGTPQPDQVRLNGIGQGQGHSNESVNGNGISINGGTDLYFKCLNCDRKISGNRFAAHIDKCLGGRTRK</sequence>
<keyword evidence="9" id="KW-0539">Nucleus</keyword>
<dbReference type="AlphaFoldDB" id="A0A1E4SYE6"/>
<name>A0A1E4SYE6_9ASCO</name>
<comment type="function">
    <text evidence="10">Functions as component of the transcription regulatory histone acetylation (HAT) complex SAGA. At the promoters, SAGA is required for recruitment of the basal transcription machinery. It influences RNA polymerase II transcriptional activity through different activities such as TBP interaction and promoter selectivity, interaction with transcription activators, and chromatin modification through histone acetylation and deubiquitination. SAGA acetylates nucleosomal histone H3 to some extent (to form H3K9ac, H3K14ac, H3K18ac and H3K23ac). SAGA interacts with DNA via upstream activating sequences (UASs). Involved in transcriptional regulation of a subset of SAGA-regulated genes. Within the SAGA complex, participates in a subcomplex, that specifically deubiquitinates histones H2B.</text>
</comment>
<organism evidence="12 13">
    <name type="scientific">[Candida] arabinofermentans NRRL YB-2248</name>
    <dbReference type="NCBI Taxonomy" id="983967"/>
    <lineage>
        <taxon>Eukaryota</taxon>
        <taxon>Fungi</taxon>
        <taxon>Dikarya</taxon>
        <taxon>Ascomycota</taxon>
        <taxon>Saccharomycotina</taxon>
        <taxon>Pichiomycetes</taxon>
        <taxon>Pichiales</taxon>
        <taxon>Pichiaceae</taxon>
        <taxon>Ogataea</taxon>
        <taxon>Ogataea/Candida clade</taxon>
    </lineage>
</organism>
<feature type="compositionally biased region" description="Low complexity" evidence="11">
    <location>
        <begin position="79"/>
        <end position="90"/>
    </location>
</feature>
<dbReference type="GO" id="GO:0006325">
    <property type="term" value="P:chromatin organization"/>
    <property type="evidence" value="ECO:0007669"/>
    <property type="project" value="UniProtKB-KW"/>
</dbReference>
<feature type="region of interest" description="Disordered" evidence="11">
    <location>
        <begin position="70"/>
        <end position="93"/>
    </location>
</feature>
<protein>
    <recommendedName>
        <fullName evidence="10">SAGA-associated factor 11</fullName>
    </recommendedName>
</protein>
<dbReference type="GO" id="GO:0005634">
    <property type="term" value="C:nucleus"/>
    <property type="evidence" value="ECO:0007669"/>
    <property type="project" value="UniProtKB-SubCell"/>
</dbReference>
<keyword evidence="7 10" id="KW-0010">Activator</keyword>
<evidence type="ECO:0000256" key="3">
    <source>
        <dbReference type="ARBA" id="ARBA00022771"/>
    </source>
</evidence>
<dbReference type="Proteomes" id="UP000094801">
    <property type="component" value="Unassembled WGS sequence"/>
</dbReference>
<gene>
    <name evidence="12" type="ORF">CANARDRAFT_29031</name>
</gene>
<dbReference type="EMBL" id="KV453856">
    <property type="protein sequence ID" value="ODV84482.1"/>
    <property type="molecule type" value="Genomic_DNA"/>
</dbReference>
<dbReference type="OrthoDB" id="21557at2759"/>